<dbReference type="AlphaFoldDB" id="M7N7C9"/>
<proteinExistence type="predicted"/>
<evidence type="ECO:0000313" key="1">
    <source>
        <dbReference type="EMBL" id="EMR03167.1"/>
    </source>
</evidence>
<organism evidence="1 2">
    <name type="scientific">Cesiribacter andamanensis AMV16</name>
    <dbReference type="NCBI Taxonomy" id="1279009"/>
    <lineage>
        <taxon>Bacteria</taxon>
        <taxon>Pseudomonadati</taxon>
        <taxon>Bacteroidota</taxon>
        <taxon>Cytophagia</taxon>
        <taxon>Cytophagales</taxon>
        <taxon>Cesiribacteraceae</taxon>
        <taxon>Cesiribacter</taxon>
    </lineage>
</organism>
<dbReference type="STRING" id="1279009.ADICEAN_01713"/>
<dbReference type="Proteomes" id="UP000011910">
    <property type="component" value="Unassembled WGS sequence"/>
</dbReference>
<sequence length="34" mass="3861">MLLACVEFPRLLLQLAALPAGRDEQKRYLTDTLT</sequence>
<protein>
    <submittedName>
        <fullName evidence="1">Uncharacterized protein</fullName>
    </submittedName>
</protein>
<keyword evidence="2" id="KW-1185">Reference proteome</keyword>
<accession>M7N7C9</accession>
<evidence type="ECO:0000313" key="2">
    <source>
        <dbReference type="Proteomes" id="UP000011910"/>
    </source>
</evidence>
<name>M7N7C9_9BACT</name>
<comment type="caution">
    <text evidence="1">The sequence shown here is derived from an EMBL/GenBank/DDBJ whole genome shotgun (WGS) entry which is preliminary data.</text>
</comment>
<gene>
    <name evidence="1" type="ORF">ADICEAN_01713</name>
</gene>
<dbReference type="EMBL" id="AODQ01000033">
    <property type="protein sequence ID" value="EMR03167.1"/>
    <property type="molecule type" value="Genomic_DNA"/>
</dbReference>
<reference evidence="1 2" key="1">
    <citation type="journal article" date="2013" name="Genome Announc.">
        <title>Draft Genome Sequence of Cesiribacter andamanensis Strain AMV16T, Isolated from a Soil Sample from a Mud Volcano in the Andaman Islands, India.</title>
        <authorList>
            <person name="Shivaji S."/>
            <person name="Ara S."/>
            <person name="Begum Z."/>
            <person name="Srinivas T.N."/>
            <person name="Singh A."/>
            <person name="Kumar Pinnaka A."/>
        </authorList>
    </citation>
    <scope>NUCLEOTIDE SEQUENCE [LARGE SCALE GENOMIC DNA]</scope>
    <source>
        <strain evidence="1 2">AMV16</strain>
    </source>
</reference>